<evidence type="ECO:0000256" key="1">
    <source>
        <dbReference type="PROSITE-ProRule" id="PRU00047"/>
    </source>
</evidence>
<dbReference type="EMBL" id="JBDFQZ010000008">
    <property type="protein sequence ID" value="KAK9699302.1"/>
    <property type="molecule type" value="Genomic_DNA"/>
</dbReference>
<keyword evidence="5" id="KW-1185">Reference proteome</keyword>
<keyword evidence="1" id="KW-0479">Metal-binding</keyword>
<sequence length="341" mass="37598">MNAHDFQFLPQSNGNSSREGVDECTYHLLQTEEESVPVKGNDLHLASPEQELAVASTSMNIGAHICFSLNGGVGESFEASKPLQQQQSPTTPRNEKPSKLRPVLTESTSATTDSVVLKKLLRKSRYFDGDSCLEDRSAGPRAQKSRKLCYLCGQLQHDAKKCPKRRPCYSCKRKGHYAVDCPMNIKESERICLRCGETGHEISSCNSDYSPDDLKKIRCYVCNELGHIFCGSCFDNLSMPTVSCYNCGESGHSGLQCPKPLLENCGSKPPSICYKCGEEGHVARNCIINSGGRQGGASHLGPGTDDGDEHQNNKRARRSKSFKHGRARRRKLRGMVDCMTV</sequence>
<dbReference type="PANTHER" id="PTHR46978:SF1">
    <property type="entry name" value="ZINC KNUCKLE (CCHC-TYPE) FAMILY PROTEIN"/>
    <property type="match status" value="1"/>
</dbReference>
<dbReference type="InterPro" id="IPR001878">
    <property type="entry name" value="Znf_CCHC"/>
</dbReference>
<feature type="region of interest" description="Disordered" evidence="2">
    <location>
        <begin position="78"/>
        <end position="107"/>
    </location>
</feature>
<feature type="domain" description="CCHC-type" evidence="3">
    <location>
        <begin position="168"/>
        <end position="182"/>
    </location>
</feature>
<dbReference type="GO" id="GO:0003676">
    <property type="term" value="F:nucleic acid binding"/>
    <property type="evidence" value="ECO:0007669"/>
    <property type="project" value="InterPro"/>
</dbReference>
<name>A0AAW1J7E7_SAPOF</name>
<evidence type="ECO:0000313" key="4">
    <source>
        <dbReference type="EMBL" id="KAK9699302.1"/>
    </source>
</evidence>
<feature type="domain" description="CCHC-type" evidence="3">
    <location>
        <begin position="192"/>
        <end position="205"/>
    </location>
</feature>
<evidence type="ECO:0000259" key="3">
    <source>
        <dbReference type="PROSITE" id="PS50158"/>
    </source>
</evidence>
<dbReference type="SMART" id="SM00343">
    <property type="entry name" value="ZnF_C2HC"/>
    <property type="match status" value="6"/>
</dbReference>
<dbReference type="Gene3D" id="4.10.60.10">
    <property type="entry name" value="Zinc finger, CCHC-type"/>
    <property type="match status" value="3"/>
</dbReference>
<protein>
    <recommendedName>
        <fullName evidence="3">CCHC-type domain-containing protein</fullName>
    </recommendedName>
</protein>
<keyword evidence="1" id="KW-0863">Zinc-finger</keyword>
<feature type="compositionally biased region" description="Polar residues" evidence="2">
    <location>
        <begin position="82"/>
        <end position="92"/>
    </location>
</feature>
<dbReference type="Pfam" id="PF00098">
    <property type="entry name" value="zf-CCHC"/>
    <property type="match status" value="3"/>
</dbReference>
<dbReference type="Proteomes" id="UP001443914">
    <property type="component" value="Unassembled WGS sequence"/>
</dbReference>
<dbReference type="SUPFAM" id="SSF57756">
    <property type="entry name" value="Retrovirus zinc finger-like domains"/>
    <property type="match status" value="2"/>
</dbReference>
<dbReference type="InterPro" id="IPR036875">
    <property type="entry name" value="Znf_CCHC_sf"/>
</dbReference>
<feature type="region of interest" description="Disordered" evidence="2">
    <location>
        <begin position="1"/>
        <end position="22"/>
    </location>
</feature>
<dbReference type="PANTHER" id="PTHR46978">
    <property type="entry name" value="ZINC KNUCKLE (CCHC-TYPE) FAMILY PROTEIN"/>
    <property type="match status" value="1"/>
</dbReference>
<feature type="domain" description="CCHC-type" evidence="3">
    <location>
        <begin position="273"/>
        <end position="286"/>
    </location>
</feature>
<accession>A0AAW1J7E7</accession>
<dbReference type="AlphaFoldDB" id="A0AAW1J7E7"/>
<evidence type="ECO:0000256" key="2">
    <source>
        <dbReference type="SAM" id="MobiDB-lite"/>
    </source>
</evidence>
<feature type="region of interest" description="Disordered" evidence="2">
    <location>
        <begin position="297"/>
        <end position="326"/>
    </location>
</feature>
<feature type="domain" description="CCHC-type" evidence="3">
    <location>
        <begin position="244"/>
        <end position="259"/>
    </location>
</feature>
<feature type="compositionally biased region" description="Polar residues" evidence="2">
    <location>
        <begin position="9"/>
        <end position="18"/>
    </location>
</feature>
<dbReference type="GO" id="GO:0008270">
    <property type="term" value="F:zinc ion binding"/>
    <property type="evidence" value="ECO:0007669"/>
    <property type="project" value="UniProtKB-KW"/>
</dbReference>
<evidence type="ECO:0000313" key="5">
    <source>
        <dbReference type="Proteomes" id="UP001443914"/>
    </source>
</evidence>
<feature type="domain" description="CCHC-type" evidence="3">
    <location>
        <begin position="149"/>
        <end position="164"/>
    </location>
</feature>
<comment type="caution">
    <text evidence="4">The sequence shown here is derived from an EMBL/GenBank/DDBJ whole genome shotgun (WGS) entry which is preliminary data.</text>
</comment>
<dbReference type="PROSITE" id="PS50158">
    <property type="entry name" value="ZF_CCHC"/>
    <property type="match status" value="5"/>
</dbReference>
<proteinExistence type="predicted"/>
<keyword evidence="1" id="KW-0862">Zinc</keyword>
<organism evidence="4 5">
    <name type="scientific">Saponaria officinalis</name>
    <name type="common">Common soapwort</name>
    <name type="synonym">Lychnis saponaria</name>
    <dbReference type="NCBI Taxonomy" id="3572"/>
    <lineage>
        <taxon>Eukaryota</taxon>
        <taxon>Viridiplantae</taxon>
        <taxon>Streptophyta</taxon>
        <taxon>Embryophyta</taxon>
        <taxon>Tracheophyta</taxon>
        <taxon>Spermatophyta</taxon>
        <taxon>Magnoliopsida</taxon>
        <taxon>eudicotyledons</taxon>
        <taxon>Gunneridae</taxon>
        <taxon>Pentapetalae</taxon>
        <taxon>Caryophyllales</taxon>
        <taxon>Caryophyllaceae</taxon>
        <taxon>Caryophylleae</taxon>
        <taxon>Saponaria</taxon>
    </lineage>
</organism>
<reference evidence="4" key="1">
    <citation type="submission" date="2024-03" db="EMBL/GenBank/DDBJ databases">
        <title>WGS assembly of Saponaria officinalis var. Norfolk2.</title>
        <authorList>
            <person name="Jenkins J."/>
            <person name="Shu S."/>
            <person name="Grimwood J."/>
            <person name="Barry K."/>
            <person name="Goodstein D."/>
            <person name="Schmutz J."/>
            <person name="Leebens-Mack J."/>
            <person name="Osbourn A."/>
        </authorList>
    </citation>
    <scope>NUCLEOTIDE SEQUENCE [LARGE SCALE GENOMIC DNA]</scope>
    <source>
        <strain evidence="4">JIC</strain>
    </source>
</reference>
<feature type="compositionally biased region" description="Basic residues" evidence="2">
    <location>
        <begin position="313"/>
        <end position="326"/>
    </location>
</feature>
<gene>
    <name evidence="4" type="ORF">RND81_08G165900</name>
</gene>